<name>A0ACC3NW82_9PEZI</name>
<accession>A0ACC3NW82</accession>
<keyword evidence="2" id="KW-1185">Reference proteome</keyword>
<dbReference type="Proteomes" id="UP001281147">
    <property type="component" value="Unassembled WGS sequence"/>
</dbReference>
<gene>
    <name evidence="1" type="ORF">LTR37_001180</name>
</gene>
<reference evidence="1" key="1">
    <citation type="submission" date="2023-07" db="EMBL/GenBank/DDBJ databases">
        <title>Black Yeasts Isolated from many extreme environments.</title>
        <authorList>
            <person name="Coleine C."/>
            <person name="Stajich J.E."/>
            <person name="Selbmann L."/>
        </authorList>
    </citation>
    <scope>NUCLEOTIDE SEQUENCE</scope>
    <source>
        <strain evidence="1">CCFEE 5714</strain>
    </source>
</reference>
<comment type="caution">
    <text evidence="1">The sequence shown here is derived from an EMBL/GenBank/DDBJ whole genome shotgun (WGS) entry which is preliminary data.</text>
</comment>
<organism evidence="1 2">
    <name type="scientific">Vermiconidia calcicola</name>
    <dbReference type="NCBI Taxonomy" id="1690605"/>
    <lineage>
        <taxon>Eukaryota</taxon>
        <taxon>Fungi</taxon>
        <taxon>Dikarya</taxon>
        <taxon>Ascomycota</taxon>
        <taxon>Pezizomycotina</taxon>
        <taxon>Dothideomycetes</taxon>
        <taxon>Dothideomycetidae</taxon>
        <taxon>Mycosphaerellales</taxon>
        <taxon>Extremaceae</taxon>
        <taxon>Vermiconidia</taxon>
    </lineage>
</organism>
<proteinExistence type="predicted"/>
<protein>
    <submittedName>
        <fullName evidence="1">Uncharacterized protein</fullName>
    </submittedName>
</protein>
<dbReference type="EMBL" id="JAUTXU010000006">
    <property type="protein sequence ID" value="KAK3724058.1"/>
    <property type="molecule type" value="Genomic_DNA"/>
</dbReference>
<evidence type="ECO:0000313" key="2">
    <source>
        <dbReference type="Proteomes" id="UP001281147"/>
    </source>
</evidence>
<evidence type="ECO:0000313" key="1">
    <source>
        <dbReference type="EMBL" id="KAK3724058.1"/>
    </source>
</evidence>
<sequence length="551" mass="61116">MYEFKDAWKNGLLALEFSPLCIVVHGNDYGKAVLFETDTAHRGDIVGFPRAQLLLEAQSNLMAFLLRVVDLTLERANLENPSSFKWSKMCQEGFKASADIVGWSSYTNQPFSKPPPLDVEAVTSAAEVRLNATGERIALLQTDPAYTRRHIRTLFAPDFRTILWLRLDDQALTQRFNSERRSGPPVATKLWDDPLYWCLTNLCGEPDQIGAIDHASLFTFLENRLASSSFEEKSRPEQVILNQLSDYAATLQLLQAVRLHRPLNRAGDGVDMLKTDNWRAWNDGLTSAGYVEGSSCISWCSLEMILSGAVPSGRKDLAWIDRDKKVHRFLGVYWSAIRSSAKHHAEDQEVASYLAADLEPAHAAVLETIWESVRGDLKARAAIPERTLSSHRTASPTGLGTDTGKATPREKTKTQGQPSVSTGELKKDSVKGTDVMTDDVSQSHTTLESSTTTKRAVDVSSKVYPQDDGESASKGAEWQQFVHAMKDVGFKARNATGSAVLFEKPEDGSGKIVFYNPHPTPKINAALLRAMGKRMAKWFGWQRDSFTFGGN</sequence>